<protein>
    <recommendedName>
        <fullName evidence="4">Small ribosomal subunit protein uS15</fullName>
    </recommendedName>
</protein>
<dbReference type="HAMAP" id="MF_01343_B">
    <property type="entry name" value="Ribosomal_uS15_B"/>
    <property type="match status" value="1"/>
</dbReference>
<dbReference type="GO" id="GO:0022627">
    <property type="term" value="C:cytosolic small ribosomal subunit"/>
    <property type="evidence" value="ECO:0007669"/>
    <property type="project" value="TreeGrafter"/>
</dbReference>
<comment type="function">
    <text evidence="4">Forms an intersubunit bridge (bridge B4) with the 23S rRNA of the 50S subunit in the ribosome.</text>
</comment>
<dbReference type="PROSITE" id="PS00362">
    <property type="entry name" value="RIBOSOMAL_S15"/>
    <property type="match status" value="1"/>
</dbReference>
<evidence type="ECO:0000256" key="3">
    <source>
        <dbReference type="ARBA" id="ARBA00064542"/>
    </source>
</evidence>
<dbReference type="OrthoDB" id="9799262at2"/>
<sequence>MLTPEQTGQIIKDFGRKENDTGSTEVQVALLSANILQLQDHFQAHKQDHHSRRGLLKMVNQRKKLLSYLKANDLGRYQTLIERLGLRR</sequence>
<dbReference type="GO" id="GO:0003735">
    <property type="term" value="F:structural constituent of ribosome"/>
    <property type="evidence" value="ECO:0007669"/>
    <property type="project" value="InterPro"/>
</dbReference>
<dbReference type="RefSeq" id="WP_046981277.1">
    <property type="nucleotide sequence ID" value="NZ_CP017480.1"/>
</dbReference>
<dbReference type="Pfam" id="PF00312">
    <property type="entry name" value="Ribosomal_S15"/>
    <property type="match status" value="1"/>
</dbReference>
<evidence type="ECO:0000256" key="6">
    <source>
        <dbReference type="RuleBase" id="RU004524"/>
    </source>
</evidence>
<dbReference type="InterPro" id="IPR005290">
    <property type="entry name" value="Ribosomal_uS15_bac-type"/>
</dbReference>
<name>A0A1L3EYQ2_9GAMM</name>
<dbReference type="Proteomes" id="UP000182987">
    <property type="component" value="Chromosome"/>
</dbReference>
<keyword evidence="4 6" id="KW-0694">RNA-binding</keyword>
<organism evidence="7 8">
    <name type="scientific">Luteibacter rhizovicinus DSM 16549</name>
    <dbReference type="NCBI Taxonomy" id="1440763"/>
    <lineage>
        <taxon>Bacteria</taxon>
        <taxon>Pseudomonadati</taxon>
        <taxon>Pseudomonadota</taxon>
        <taxon>Gammaproteobacteria</taxon>
        <taxon>Lysobacterales</taxon>
        <taxon>Rhodanobacteraceae</taxon>
        <taxon>Luteibacter</taxon>
    </lineage>
</organism>
<dbReference type="STRING" id="1440763.BJI69_21230"/>
<keyword evidence="1 4" id="KW-0689">Ribosomal protein</keyword>
<dbReference type="SMART" id="SM01387">
    <property type="entry name" value="Ribosomal_S15"/>
    <property type="match status" value="1"/>
</dbReference>
<reference evidence="8" key="1">
    <citation type="submission" date="2016-09" db="EMBL/GenBank/DDBJ databases">
        <authorList>
            <person name="Lysoe E."/>
        </authorList>
    </citation>
    <scope>NUCLEOTIDE SEQUENCE [LARGE SCALE GENOMIC DNA]</scope>
    <source>
        <strain evidence="8">LJ96T</strain>
    </source>
</reference>
<dbReference type="KEGG" id="lrz:BJI69_21230"/>
<dbReference type="NCBIfam" id="TIGR00952">
    <property type="entry name" value="S15_bact"/>
    <property type="match status" value="1"/>
</dbReference>
<comment type="function">
    <text evidence="4 6">One of the primary rRNA binding proteins, it binds directly to 16S rRNA where it helps nucleate assembly of the platform of the 30S subunit by binding and bridging several RNA helices of the 16S rRNA.</text>
</comment>
<dbReference type="SUPFAM" id="SSF47060">
    <property type="entry name" value="S15/NS1 RNA-binding domain"/>
    <property type="match status" value="1"/>
</dbReference>
<evidence type="ECO:0000256" key="2">
    <source>
        <dbReference type="ARBA" id="ARBA00023274"/>
    </source>
</evidence>
<evidence type="ECO:0000256" key="1">
    <source>
        <dbReference type="ARBA" id="ARBA00022980"/>
    </source>
</evidence>
<accession>A0A1L3EYQ2</accession>
<dbReference type="InterPro" id="IPR009068">
    <property type="entry name" value="uS15_NS1_RNA-bd_sf"/>
</dbReference>
<dbReference type="FunFam" id="1.10.287.10:FF:000002">
    <property type="entry name" value="30S ribosomal protein S15"/>
    <property type="match status" value="1"/>
</dbReference>
<proteinExistence type="inferred from homology"/>
<comment type="subunit">
    <text evidence="3 4">Part of the 30S ribosomal subunit. Forms a bridge to the 50S subunit in the 70S ribosome, contacting the 23S rRNA.</text>
</comment>
<evidence type="ECO:0000313" key="8">
    <source>
        <dbReference type="Proteomes" id="UP000182987"/>
    </source>
</evidence>
<gene>
    <name evidence="4" type="primary">rpsO</name>
    <name evidence="7" type="ORF">BJI69_21230</name>
</gene>
<evidence type="ECO:0000313" key="7">
    <source>
        <dbReference type="EMBL" id="APG06178.1"/>
    </source>
</evidence>
<dbReference type="Gene3D" id="6.10.250.3130">
    <property type="match status" value="1"/>
</dbReference>
<dbReference type="InterPro" id="IPR000589">
    <property type="entry name" value="Ribosomal_uS15"/>
</dbReference>
<dbReference type="EMBL" id="CP017480">
    <property type="protein sequence ID" value="APG06178.1"/>
    <property type="molecule type" value="Genomic_DNA"/>
</dbReference>
<dbReference type="Gene3D" id="1.10.287.10">
    <property type="entry name" value="S15/NS1, RNA-binding"/>
    <property type="match status" value="1"/>
</dbReference>
<keyword evidence="4 6" id="KW-0699">rRNA-binding</keyword>
<dbReference type="PANTHER" id="PTHR23321">
    <property type="entry name" value="RIBOSOMAL PROTEIN S15, BACTERIAL AND ORGANELLAR"/>
    <property type="match status" value="1"/>
</dbReference>
<dbReference type="AlphaFoldDB" id="A0A1L3EYQ2"/>
<dbReference type="GO" id="GO:0006412">
    <property type="term" value="P:translation"/>
    <property type="evidence" value="ECO:0007669"/>
    <property type="project" value="UniProtKB-UniRule"/>
</dbReference>
<evidence type="ECO:0000256" key="4">
    <source>
        <dbReference type="HAMAP-Rule" id="MF_01343"/>
    </source>
</evidence>
<comment type="similarity">
    <text evidence="4 5">Belongs to the universal ribosomal protein uS15 family.</text>
</comment>
<evidence type="ECO:0000256" key="5">
    <source>
        <dbReference type="RuleBase" id="RU003919"/>
    </source>
</evidence>
<dbReference type="PANTHER" id="PTHR23321:SF26">
    <property type="entry name" value="SMALL RIBOSOMAL SUBUNIT PROTEIN US15M"/>
    <property type="match status" value="1"/>
</dbReference>
<dbReference type="GO" id="GO:0019843">
    <property type="term" value="F:rRNA binding"/>
    <property type="evidence" value="ECO:0007669"/>
    <property type="project" value="UniProtKB-UniRule"/>
</dbReference>
<keyword evidence="2 4" id="KW-0687">Ribonucleoprotein</keyword>
<dbReference type="CDD" id="cd00353">
    <property type="entry name" value="Ribosomal_S15p_S13e"/>
    <property type="match status" value="1"/>
</dbReference>
<keyword evidence="8" id="KW-1185">Reference proteome</keyword>